<feature type="binding site" evidence="7">
    <location>
        <position position="188"/>
    </location>
    <ligand>
        <name>Fe(2+)</name>
        <dbReference type="ChEBI" id="CHEBI:29033"/>
    </ligand>
</feature>
<keyword evidence="2 7" id="KW-0408">Iron</keyword>
<evidence type="ECO:0000313" key="9">
    <source>
        <dbReference type="EMBL" id="TSA85947.1"/>
    </source>
</evidence>
<gene>
    <name evidence="7" type="primary">hemH</name>
    <name evidence="9" type="ORF">FNE76_02355</name>
</gene>
<comment type="subcellular location">
    <subcellularLocation>
        <location evidence="7 8">Cytoplasm</location>
    </subcellularLocation>
</comment>
<evidence type="ECO:0000256" key="3">
    <source>
        <dbReference type="ARBA" id="ARBA00023133"/>
    </source>
</evidence>
<dbReference type="GO" id="GO:0006783">
    <property type="term" value="P:heme biosynthetic process"/>
    <property type="evidence" value="ECO:0007669"/>
    <property type="project" value="UniProtKB-UniRule"/>
</dbReference>
<comment type="caution">
    <text evidence="9">The sequence shown here is derived from an EMBL/GenBank/DDBJ whole genome shotgun (WGS) entry which is preliminary data.</text>
</comment>
<keyword evidence="10" id="KW-1185">Reference proteome</keyword>
<dbReference type="OrthoDB" id="9809741at2"/>
<dbReference type="AlphaFoldDB" id="A0A553V0F4"/>
<accession>A0A553V0F4</accession>
<keyword evidence="4 7" id="KW-0456">Lyase</keyword>
<comment type="similarity">
    <text evidence="1 7 8">Belongs to the ferrochelatase family.</text>
</comment>
<dbReference type="NCBIfam" id="TIGR00109">
    <property type="entry name" value="hemH"/>
    <property type="match status" value="1"/>
</dbReference>
<protein>
    <recommendedName>
        <fullName evidence="7 8">Ferrochelatase</fullName>
        <ecNumber evidence="7 8">4.98.1.1</ecNumber>
    </recommendedName>
    <alternativeName>
        <fullName evidence="7">Heme synthase</fullName>
    </alternativeName>
    <alternativeName>
        <fullName evidence="7">Protoheme ferro-lyase</fullName>
    </alternativeName>
</protein>
<evidence type="ECO:0000256" key="7">
    <source>
        <dbReference type="HAMAP-Rule" id="MF_00323"/>
    </source>
</evidence>
<evidence type="ECO:0000256" key="5">
    <source>
        <dbReference type="ARBA" id="ARBA00023244"/>
    </source>
</evidence>
<dbReference type="CDD" id="cd03411">
    <property type="entry name" value="Ferrochelatase_N"/>
    <property type="match status" value="1"/>
</dbReference>
<evidence type="ECO:0000256" key="8">
    <source>
        <dbReference type="RuleBase" id="RU000607"/>
    </source>
</evidence>
<evidence type="ECO:0000256" key="2">
    <source>
        <dbReference type="ARBA" id="ARBA00023004"/>
    </source>
</evidence>
<dbReference type="RefSeq" id="WP_120955560.1">
    <property type="nucleotide sequence ID" value="NZ_QXQP01000001.1"/>
</dbReference>
<dbReference type="PANTHER" id="PTHR11108">
    <property type="entry name" value="FERROCHELATASE"/>
    <property type="match status" value="1"/>
</dbReference>
<comment type="pathway">
    <text evidence="7 8">Porphyrin-containing compound metabolism; protoheme biosynthesis; protoheme from protoporphyrin-IX: step 1/1.</text>
</comment>
<dbReference type="InterPro" id="IPR033644">
    <property type="entry name" value="Ferrochelatase_C"/>
</dbReference>
<proteinExistence type="inferred from homology"/>
<evidence type="ECO:0000256" key="6">
    <source>
        <dbReference type="ARBA" id="ARBA00024536"/>
    </source>
</evidence>
<organism evidence="9 10">
    <name type="scientific">Helicobacter mehlei</name>
    <dbReference type="NCBI Taxonomy" id="2316080"/>
    <lineage>
        <taxon>Bacteria</taxon>
        <taxon>Pseudomonadati</taxon>
        <taxon>Campylobacterota</taxon>
        <taxon>Epsilonproteobacteria</taxon>
        <taxon>Campylobacterales</taxon>
        <taxon>Helicobacteraceae</taxon>
        <taxon>Helicobacter</taxon>
    </lineage>
</organism>
<dbReference type="HAMAP" id="MF_00323">
    <property type="entry name" value="Ferrochelatase"/>
    <property type="match status" value="1"/>
</dbReference>
<evidence type="ECO:0000313" key="10">
    <source>
        <dbReference type="Proteomes" id="UP000319322"/>
    </source>
</evidence>
<reference evidence="9" key="2">
    <citation type="submission" date="2019-07" db="EMBL/GenBank/DDBJ databases">
        <authorList>
            <person name="Papic B."/>
        </authorList>
    </citation>
    <scope>NUCLEOTIDE SEQUENCE [LARGE SCALE GENOMIC DNA]</scope>
    <source>
        <strain evidence="9">L8b</strain>
    </source>
</reference>
<dbReference type="UniPathway" id="UPA00252">
    <property type="reaction ID" value="UER00325"/>
</dbReference>
<feature type="binding site" evidence="7">
    <location>
        <position position="267"/>
    </location>
    <ligand>
        <name>Fe(2+)</name>
        <dbReference type="ChEBI" id="CHEBI:29033"/>
    </ligand>
</feature>
<dbReference type="EMBL" id="VKGC01000004">
    <property type="protein sequence ID" value="TSA85947.1"/>
    <property type="molecule type" value="Genomic_DNA"/>
</dbReference>
<dbReference type="InterPro" id="IPR019772">
    <property type="entry name" value="Ferrochelatase_AS"/>
</dbReference>
<keyword evidence="7" id="KW-0479">Metal-binding</keyword>
<dbReference type="Proteomes" id="UP000319322">
    <property type="component" value="Unassembled WGS sequence"/>
</dbReference>
<comment type="catalytic activity">
    <reaction evidence="6">
        <text>Fe-coproporphyrin III + 2 H(+) = coproporphyrin III + Fe(2+)</text>
        <dbReference type="Rhea" id="RHEA:49572"/>
        <dbReference type="ChEBI" id="CHEBI:15378"/>
        <dbReference type="ChEBI" id="CHEBI:29033"/>
        <dbReference type="ChEBI" id="CHEBI:68438"/>
        <dbReference type="ChEBI" id="CHEBI:131725"/>
        <dbReference type="EC" id="4.99.1.9"/>
    </reaction>
    <physiologicalReaction direction="right-to-left" evidence="6">
        <dbReference type="Rhea" id="RHEA:49574"/>
    </physiologicalReaction>
</comment>
<dbReference type="SUPFAM" id="SSF53800">
    <property type="entry name" value="Chelatase"/>
    <property type="match status" value="1"/>
</dbReference>
<keyword evidence="5 7" id="KW-0627">Porphyrin biosynthesis</keyword>
<dbReference type="GO" id="GO:0046872">
    <property type="term" value="F:metal ion binding"/>
    <property type="evidence" value="ECO:0007669"/>
    <property type="project" value="UniProtKB-KW"/>
</dbReference>
<name>A0A553V0F4_9HELI</name>
<sequence>MTEAVVLLNMGGPNNLYEVEVFLTNMFNDPCILPIKSHFWRKILAKIIIQSRLNKSKDIYKNIGGKSPINELSAQLVQELRELDPTRHYTYAMRYTPPFAPMVFAELQQQGFHSILLFSMYPQYSTTTTLSSMQDALQALKNLNYTPTLSSIDRFYTHNLYNQAILASIAETMQGHNPQEFVLVFSVHGLPVRMVEEGDPYEAECRHHVSLLKRALIPFGFKAIELSYQSKLGPLKWLEPSTLEMIEHHRKNKILIYPLAFSIDNSETIYELHIQYKWEAMRLAVPKFLVCPCLNANLAFANAILDLIQYGDRKTLSLSE</sequence>
<keyword evidence="3 7" id="KW-0350">Heme biosynthesis</keyword>
<dbReference type="GO" id="GO:0005737">
    <property type="term" value="C:cytoplasm"/>
    <property type="evidence" value="ECO:0007669"/>
    <property type="project" value="UniProtKB-SubCell"/>
</dbReference>
<evidence type="ECO:0000256" key="4">
    <source>
        <dbReference type="ARBA" id="ARBA00023239"/>
    </source>
</evidence>
<dbReference type="InterPro" id="IPR033659">
    <property type="entry name" value="Ferrochelatase_N"/>
</dbReference>
<comment type="function">
    <text evidence="7 8">Catalyzes the ferrous insertion into protoporphyrin IX.</text>
</comment>
<dbReference type="PROSITE" id="PS00534">
    <property type="entry name" value="FERROCHELATASE"/>
    <property type="match status" value="1"/>
</dbReference>
<reference evidence="9" key="1">
    <citation type="submission" date="2019-07" db="EMBL/GenBank/DDBJ databases">
        <title>Helicobacter labacensis sp. nov., Helicobacter mehlei sp. nov. and Helicobacter vulpis sp. nov., isolated from gastric mucosa of red fox (Vulpis vulpis).</title>
        <authorList>
            <person name="Kusar D."/>
            <person name="Gruntar I."/>
            <person name="Pate M."/>
            <person name="Zajc U."/>
            <person name="Ocepek M."/>
        </authorList>
    </citation>
    <scope>NUCLEOTIDE SEQUENCE [LARGE SCALE GENOMIC DNA]</scope>
    <source>
        <strain evidence="9">L8b</strain>
    </source>
</reference>
<dbReference type="CDD" id="cd00419">
    <property type="entry name" value="Ferrochelatase_C"/>
    <property type="match status" value="1"/>
</dbReference>
<dbReference type="InterPro" id="IPR001015">
    <property type="entry name" value="Ferrochelatase"/>
</dbReference>
<dbReference type="GO" id="GO:0004325">
    <property type="term" value="F:ferrochelatase activity"/>
    <property type="evidence" value="ECO:0007669"/>
    <property type="project" value="UniProtKB-UniRule"/>
</dbReference>
<dbReference type="Gene3D" id="3.40.50.1400">
    <property type="match status" value="2"/>
</dbReference>
<keyword evidence="7 8" id="KW-0963">Cytoplasm</keyword>
<dbReference type="PANTHER" id="PTHR11108:SF1">
    <property type="entry name" value="FERROCHELATASE, MITOCHONDRIAL"/>
    <property type="match status" value="1"/>
</dbReference>
<evidence type="ECO:0000256" key="1">
    <source>
        <dbReference type="ARBA" id="ARBA00007718"/>
    </source>
</evidence>
<dbReference type="EC" id="4.98.1.1" evidence="7 8"/>
<dbReference type="Pfam" id="PF00762">
    <property type="entry name" value="Ferrochelatase"/>
    <property type="match status" value="1"/>
</dbReference>
<comment type="catalytic activity">
    <reaction evidence="7 8">
        <text>heme b + 2 H(+) = protoporphyrin IX + Fe(2+)</text>
        <dbReference type="Rhea" id="RHEA:22584"/>
        <dbReference type="ChEBI" id="CHEBI:15378"/>
        <dbReference type="ChEBI" id="CHEBI:29033"/>
        <dbReference type="ChEBI" id="CHEBI:57306"/>
        <dbReference type="ChEBI" id="CHEBI:60344"/>
        <dbReference type="EC" id="4.98.1.1"/>
    </reaction>
</comment>